<evidence type="ECO:0000313" key="3">
    <source>
        <dbReference type="EMBL" id="CAH1521309.1"/>
    </source>
</evidence>
<sequence length="225" mass="25611">MTDIHDFDYRDPAKLKPYKNNPKIHSKKQVEEVAASIDEFGFASPVIIDEDDNILAGHCRTDAAVLRKLKKVPVYILVGLTDAQKMAYVISDNKLAQNSKWDMDLLAVNIDELSDDFDIDLLGFTESELEVILKDFKDEPFGYGENHQPDSETPPPEGRDREIPESERSVTDDRFVMFEALMAVDNKKTLISTLNEIRQAKDYETNDLALMELVGLWRSTGKNKK</sequence>
<dbReference type="Proteomes" id="UP001295420">
    <property type="component" value="Unassembled WGS sequence"/>
</dbReference>
<dbReference type="InterPro" id="IPR003115">
    <property type="entry name" value="ParB_N"/>
</dbReference>
<dbReference type="RefSeq" id="WP_409929989.1">
    <property type="nucleotide sequence ID" value="NZ_CAKMTQ010000001.1"/>
</dbReference>
<dbReference type="Gene3D" id="3.90.1530.10">
    <property type="entry name" value="Conserved hypothetical protein from pyrococcus furiosus pfu- 392566-001, ParB domain"/>
    <property type="match status" value="1"/>
</dbReference>
<protein>
    <recommendedName>
        <fullName evidence="2">ParB-like N-terminal domain-containing protein</fullName>
    </recommendedName>
</protein>
<gene>
    <name evidence="3" type="ORF">THF1D04_10756</name>
</gene>
<comment type="caution">
    <text evidence="3">The sequence shown here is derived from an EMBL/GenBank/DDBJ whole genome shotgun (WGS) entry which is preliminary data.</text>
</comment>
<dbReference type="SUPFAM" id="SSF110849">
    <property type="entry name" value="ParB/Sulfiredoxin"/>
    <property type="match status" value="1"/>
</dbReference>
<feature type="compositionally biased region" description="Basic and acidic residues" evidence="1">
    <location>
        <begin position="157"/>
        <end position="167"/>
    </location>
</feature>
<dbReference type="Pfam" id="PF02195">
    <property type="entry name" value="ParB_N"/>
    <property type="match status" value="1"/>
</dbReference>
<evidence type="ECO:0000256" key="1">
    <source>
        <dbReference type="SAM" id="MobiDB-lite"/>
    </source>
</evidence>
<feature type="region of interest" description="Disordered" evidence="1">
    <location>
        <begin position="143"/>
        <end position="167"/>
    </location>
</feature>
<feature type="domain" description="ParB-like N-terminal" evidence="2">
    <location>
        <begin position="8"/>
        <end position="94"/>
    </location>
</feature>
<dbReference type="CDD" id="cd16403">
    <property type="entry name" value="ParB_N_like_MT"/>
    <property type="match status" value="1"/>
</dbReference>
<organism evidence="3 4">
    <name type="scientific">Vibrio owensii</name>
    <dbReference type="NCBI Taxonomy" id="696485"/>
    <lineage>
        <taxon>Bacteria</taxon>
        <taxon>Pseudomonadati</taxon>
        <taxon>Pseudomonadota</taxon>
        <taxon>Gammaproteobacteria</taxon>
        <taxon>Vibrionales</taxon>
        <taxon>Vibrionaceae</taxon>
        <taxon>Vibrio</taxon>
    </lineage>
</organism>
<accession>A0AAU9PYW6</accession>
<name>A0AAU9PYW6_9VIBR</name>
<dbReference type="SMART" id="SM00470">
    <property type="entry name" value="ParB"/>
    <property type="match status" value="1"/>
</dbReference>
<proteinExistence type="predicted"/>
<reference evidence="3" key="1">
    <citation type="submission" date="2022-01" db="EMBL/GenBank/DDBJ databases">
        <authorList>
            <person name="Lagorce A."/>
        </authorList>
    </citation>
    <scope>NUCLEOTIDE SEQUENCE</scope>
    <source>
        <strain evidence="3">Th15_F1_D04</strain>
    </source>
</reference>
<dbReference type="EMBL" id="CAKMTQ010000001">
    <property type="protein sequence ID" value="CAH1521309.1"/>
    <property type="molecule type" value="Genomic_DNA"/>
</dbReference>
<dbReference type="AlphaFoldDB" id="A0AAU9PYW6"/>
<evidence type="ECO:0000313" key="4">
    <source>
        <dbReference type="Proteomes" id="UP001295420"/>
    </source>
</evidence>
<dbReference type="InterPro" id="IPR036086">
    <property type="entry name" value="ParB/Sulfiredoxin_sf"/>
</dbReference>
<evidence type="ECO:0000259" key="2">
    <source>
        <dbReference type="SMART" id="SM00470"/>
    </source>
</evidence>